<keyword evidence="2" id="KW-0472">Membrane</keyword>
<evidence type="ECO:0000259" key="3">
    <source>
        <dbReference type="SMART" id="SM00233"/>
    </source>
</evidence>
<protein>
    <recommendedName>
        <fullName evidence="3">PH domain-containing protein</fullName>
    </recommendedName>
</protein>
<evidence type="ECO:0000313" key="4">
    <source>
        <dbReference type="EMBL" id="KAF5313560.1"/>
    </source>
</evidence>
<organism evidence="4 5">
    <name type="scientific">Ephemerocybe angulata</name>
    <dbReference type="NCBI Taxonomy" id="980116"/>
    <lineage>
        <taxon>Eukaryota</taxon>
        <taxon>Fungi</taxon>
        <taxon>Dikarya</taxon>
        <taxon>Basidiomycota</taxon>
        <taxon>Agaricomycotina</taxon>
        <taxon>Agaricomycetes</taxon>
        <taxon>Agaricomycetidae</taxon>
        <taxon>Agaricales</taxon>
        <taxon>Agaricineae</taxon>
        <taxon>Psathyrellaceae</taxon>
        <taxon>Ephemerocybe</taxon>
    </lineage>
</organism>
<dbReference type="OrthoDB" id="2804742at2759"/>
<dbReference type="AlphaFoldDB" id="A0A8H5AYZ6"/>
<keyword evidence="2" id="KW-0812">Transmembrane</keyword>
<feature type="compositionally biased region" description="Polar residues" evidence="1">
    <location>
        <begin position="140"/>
        <end position="151"/>
    </location>
</feature>
<dbReference type="InterPro" id="IPR001849">
    <property type="entry name" value="PH_domain"/>
</dbReference>
<dbReference type="EMBL" id="JAACJK010000223">
    <property type="protein sequence ID" value="KAF5313560.1"/>
    <property type="molecule type" value="Genomic_DNA"/>
</dbReference>
<keyword evidence="2" id="KW-1133">Transmembrane helix</keyword>
<feature type="transmembrane region" description="Helical" evidence="2">
    <location>
        <begin position="624"/>
        <end position="645"/>
    </location>
</feature>
<feature type="region of interest" description="Disordered" evidence="1">
    <location>
        <begin position="806"/>
        <end position="862"/>
    </location>
</feature>
<feature type="transmembrane region" description="Helical" evidence="2">
    <location>
        <begin position="670"/>
        <end position="703"/>
    </location>
</feature>
<feature type="compositionally biased region" description="Basic and acidic residues" evidence="1">
    <location>
        <begin position="173"/>
        <end position="192"/>
    </location>
</feature>
<keyword evidence="5" id="KW-1185">Reference proteome</keyword>
<feature type="transmembrane region" description="Helical" evidence="2">
    <location>
        <begin position="723"/>
        <end position="746"/>
    </location>
</feature>
<evidence type="ECO:0000256" key="2">
    <source>
        <dbReference type="SAM" id="Phobius"/>
    </source>
</evidence>
<feature type="compositionally biased region" description="Polar residues" evidence="1">
    <location>
        <begin position="845"/>
        <end position="857"/>
    </location>
</feature>
<gene>
    <name evidence="4" type="ORF">D9611_010198</name>
</gene>
<proteinExistence type="predicted"/>
<dbReference type="SMART" id="SM00233">
    <property type="entry name" value="PH"/>
    <property type="match status" value="1"/>
</dbReference>
<feature type="transmembrane region" description="Helical" evidence="2">
    <location>
        <begin position="598"/>
        <end position="618"/>
    </location>
</feature>
<feature type="transmembrane region" description="Helical" evidence="2">
    <location>
        <begin position="494"/>
        <end position="516"/>
    </location>
</feature>
<feature type="compositionally biased region" description="Polar residues" evidence="1">
    <location>
        <begin position="922"/>
        <end position="941"/>
    </location>
</feature>
<name>A0A8H5AYZ6_9AGAR</name>
<reference evidence="4 5" key="1">
    <citation type="journal article" date="2020" name="ISME J.">
        <title>Uncovering the hidden diversity of litter-decomposition mechanisms in mushroom-forming fungi.</title>
        <authorList>
            <person name="Floudas D."/>
            <person name="Bentzer J."/>
            <person name="Ahren D."/>
            <person name="Johansson T."/>
            <person name="Persson P."/>
            <person name="Tunlid A."/>
        </authorList>
    </citation>
    <scope>NUCLEOTIDE SEQUENCE [LARGE SCALE GENOMIC DNA]</scope>
    <source>
        <strain evidence="4 5">CBS 175.51</strain>
    </source>
</reference>
<feature type="region of interest" description="Disordered" evidence="1">
    <location>
        <begin position="48"/>
        <end position="264"/>
    </location>
</feature>
<feature type="compositionally biased region" description="Low complexity" evidence="1">
    <location>
        <begin position="193"/>
        <end position="205"/>
    </location>
</feature>
<dbReference type="Proteomes" id="UP000541558">
    <property type="component" value="Unassembled WGS sequence"/>
</dbReference>
<dbReference type="SUPFAM" id="SSF50729">
    <property type="entry name" value="PH domain-like"/>
    <property type="match status" value="1"/>
</dbReference>
<feature type="region of interest" description="Disordered" evidence="1">
    <location>
        <begin position="426"/>
        <end position="445"/>
    </location>
</feature>
<feature type="region of interest" description="Disordered" evidence="1">
    <location>
        <begin position="1"/>
        <end position="29"/>
    </location>
</feature>
<sequence length="1177" mass="131118">MYSARTGRISNVEELGSGPRSGYAPVDPFKASVSLGIRKILGRTNDRTIDEVPVAPPAPHPFQHQPWQRPPTKKDKKQEALEEEEVYYQRQQNYGRAARYPPFPNPSSGRHVHPTKRAKEDEYEEQEAYPDTQKWLRGTPTFTSPPESPWSTVEHLQPSGVYDGVPPPLNLERVAEPRRLSRITERTEDSDRASPSLSSRSTRTPSPRDRQDQGPTAPYRFIHPTSGVQHDVSPLSNPNSQDALSVHRDSEGVPQSSGPAGTEPPKYVGHLWYLNVHAESLPYRWERCQALLYSDRLLLTWTSWGADGKRETLDWTMGLSSCRVISSNPKTAHPGAPEDIGIIAAGEQEAMEINGGKVDLAEYLVPFQLVWPGDTERLAAESLNERSEWVNRIWDVMNGREPATVGNELQTSSPVTSFCYDLSAPPPDRPAAHHRRSSSLSARPVAESQKGWKRWANTMFSTEASNKDPFVATTESLEDSRSEGRRSEYIEESMLAIAMSLFLDVIPRQLYLYFLLHFPALYFSRVTRIFHDANLGMSEIKKMALDAVESGGRANKMLVYNGIFPQEDNDAPAEYVNLRTSWYSFVDSLMREWKTLNIISVLLLSAILTILQIDVAAANPLTRYTALTSLLCAFMSLIYGCIYIIRFGTMRKAYKAAEWANESERSATSIFWNVWVMLAMPAVWLGWSMIFFIVCITSFIWQTGPTVSPSTDPPIYLPSDPQILIPRIVLSLLLGLGSLYLILIAVTFRKYGDPMEEAWRERIRGWMQERAARANPFSRQDYSTSKDNLREKVYDLKGDREDGWADAFASQGRPTHPMSRWESKSVPKVDPGSFTDLPELERPDNPTNDGFPQTSASVPVPVPIPRSGFPTPASPVTRPVGGGVNALAPFTNFMSANLPNLLPLSARGDRKKEMKEKKVSMANASASSPLFTSFSPRHTSSPPIPTLAPLPTESMTVNDGYPIVPGVVAIPFKGRAPPDDSTPQVGDEIEDMKEIIRLDSEGLHVRDRPAAEGIPMPEDLLEAGLQAESWPLLCEDINRDWGTVVLSRPNSLRDLLKSLKKWNSKLTAHNMFLLLVQLDSETLPPLPSSRSPEVLMSSVVQNGCAVYLGSSDSKNARVRRGSGEDEVIETAGDGDIELYKPMWYYALIEPPVEAVVLEGNGGTGLSEDAKDEGLRAK</sequence>
<feature type="domain" description="PH" evidence="3">
    <location>
        <begin position="265"/>
        <end position="400"/>
    </location>
</feature>
<feature type="region of interest" description="Disordered" evidence="1">
    <location>
        <begin position="920"/>
        <end position="947"/>
    </location>
</feature>
<feature type="compositionally biased region" description="Polar residues" evidence="1">
    <location>
        <begin position="234"/>
        <end position="243"/>
    </location>
</feature>
<evidence type="ECO:0000313" key="5">
    <source>
        <dbReference type="Proteomes" id="UP000541558"/>
    </source>
</evidence>
<accession>A0A8H5AYZ6</accession>
<evidence type="ECO:0000256" key="1">
    <source>
        <dbReference type="SAM" id="MobiDB-lite"/>
    </source>
</evidence>
<comment type="caution">
    <text evidence="4">The sequence shown here is derived from an EMBL/GenBank/DDBJ whole genome shotgun (WGS) entry which is preliminary data.</text>
</comment>